<keyword evidence="1" id="KW-1133">Transmembrane helix</keyword>
<accession>J6EX20</accession>
<dbReference type="InterPro" id="IPR010530">
    <property type="entry name" value="B12D"/>
</dbReference>
<dbReference type="EMBL" id="ALBS01000177">
    <property type="protein sequence ID" value="EJT49179.1"/>
    <property type="molecule type" value="Genomic_DNA"/>
</dbReference>
<dbReference type="OrthoDB" id="5513393at2759"/>
<keyword evidence="1" id="KW-0812">Transmembrane</keyword>
<name>J6EX20_TRIAS</name>
<dbReference type="Proteomes" id="UP000002748">
    <property type="component" value="Unassembled WGS sequence"/>
</dbReference>
<organism evidence="2 3">
    <name type="scientific">Trichosporon asahii var. asahii (strain ATCC 90039 / CBS 2479 / JCM 2466 / KCTC 7840 / NBRC 103889/ NCYC 2677 / UAMH 7654)</name>
    <name type="common">Yeast</name>
    <dbReference type="NCBI Taxonomy" id="1186058"/>
    <lineage>
        <taxon>Eukaryota</taxon>
        <taxon>Fungi</taxon>
        <taxon>Dikarya</taxon>
        <taxon>Basidiomycota</taxon>
        <taxon>Agaricomycotina</taxon>
        <taxon>Tremellomycetes</taxon>
        <taxon>Trichosporonales</taxon>
        <taxon>Trichosporonaceae</taxon>
        <taxon>Trichosporon</taxon>
    </lineage>
</organism>
<gene>
    <name evidence="2" type="ORF">A1Q1_01660</name>
</gene>
<protein>
    <submittedName>
        <fullName evidence="2">Uncharacterized protein</fullName>
    </submittedName>
</protein>
<dbReference type="RefSeq" id="XP_014180174.1">
    <property type="nucleotide sequence ID" value="XM_014324699.1"/>
</dbReference>
<evidence type="ECO:0000313" key="3">
    <source>
        <dbReference type="Proteomes" id="UP000002748"/>
    </source>
</evidence>
<dbReference type="GeneID" id="25985174"/>
<dbReference type="KEGG" id="tasa:A1Q1_01660"/>
<dbReference type="AlphaFoldDB" id="J6EX20"/>
<dbReference type="VEuPathDB" id="FungiDB:A1Q1_01660"/>
<feature type="transmembrane region" description="Helical" evidence="1">
    <location>
        <begin position="75"/>
        <end position="94"/>
    </location>
</feature>
<dbReference type="HOGENOM" id="CLU_1929081_0_0_1"/>
<reference evidence="2 3" key="1">
    <citation type="journal article" date="2012" name="Eukaryot. Cell">
        <title>Draft genome sequence of CBS 2479, the standard type strain of Trichosporon asahii.</title>
        <authorList>
            <person name="Yang R.Y."/>
            <person name="Li H.T."/>
            <person name="Zhu H."/>
            <person name="Zhou G.P."/>
            <person name="Wang M."/>
            <person name="Wang L."/>
        </authorList>
    </citation>
    <scope>NUCLEOTIDE SEQUENCE [LARGE SCALE GENOMIC DNA]</scope>
    <source>
        <strain evidence="3">ATCC 90039 / CBS 2479 / JCM 2466 / KCTC 7840 / NCYC 2677 / UAMH 7654</strain>
    </source>
</reference>
<keyword evidence="1" id="KW-0472">Membrane</keyword>
<evidence type="ECO:0000313" key="2">
    <source>
        <dbReference type="EMBL" id="EJT49179.1"/>
    </source>
</evidence>
<proteinExistence type="predicted"/>
<dbReference type="Pfam" id="PF06522">
    <property type="entry name" value="B12D"/>
    <property type="match status" value="1"/>
</dbReference>
<comment type="caution">
    <text evidence="2">The sequence shown here is derived from an EMBL/GenBank/DDBJ whole genome shotgun (WGS) entry which is preliminary data.</text>
</comment>
<sequence length="131" mass="14744">MFANVFVSSLRASAKVAPRAVPIARAIPRAFPATRSFSTTVARRNATATKKELDNQVRRGFDEIIPFLKRVPVDVYPLVAFVSFVCCLGVFFMGKHLMVDKNLRLQPAQAYKYDNAQRMRNMGASSEEEEE</sequence>
<evidence type="ECO:0000256" key="1">
    <source>
        <dbReference type="SAM" id="Phobius"/>
    </source>
</evidence>